<feature type="region of interest" description="Disordered" evidence="7">
    <location>
        <begin position="239"/>
        <end position="326"/>
    </location>
</feature>
<dbReference type="GO" id="GO:0006397">
    <property type="term" value="P:mRNA processing"/>
    <property type="evidence" value="ECO:0007669"/>
    <property type="project" value="InterPro"/>
</dbReference>
<evidence type="ECO:0000313" key="11">
    <source>
        <dbReference type="EMBL" id="CAF0987650.1"/>
    </source>
</evidence>
<evidence type="ECO:0000256" key="7">
    <source>
        <dbReference type="SAM" id="MobiDB-lite"/>
    </source>
</evidence>
<dbReference type="Pfam" id="PF08783">
    <property type="entry name" value="DWNN"/>
    <property type="match status" value="1"/>
</dbReference>
<evidence type="ECO:0000256" key="6">
    <source>
        <dbReference type="PROSITE-ProRule" id="PRU00047"/>
    </source>
</evidence>
<feature type="region of interest" description="Disordered" evidence="7">
    <location>
        <begin position="468"/>
        <end position="503"/>
    </location>
</feature>
<feature type="compositionally biased region" description="Polar residues" evidence="7">
    <location>
        <begin position="468"/>
        <end position="499"/>
    </location>
</feature>
<dbReference type="SMART" id="SM00184">
    <property type="entry name" value="RING"/>
    <property type="match status" value="1"/>
</dbReference>
<feature type="compositionally biased region" description="Basic residues" evidence="7">
    <location>
        <begin position="779"/>
        <end position="821"/>
    </location>
</feature>
<evidence type="ECO:0000259" key="8">
    <source>
        <dbReference type="PROSITE" id="PS50089"/>
    </source>
</evidence>
<dbReference type="PROSITE" id="PS50089">
    <property type="entry name" value="ZF_RING_2"/>
    <property type="match status" value="1"/>
</dbReference>
<feature type="compositionally biased region" description="Polar residues" evidence="7">
    <location>
        <begin position="993"/>
        <end position="1004"/>
    </location>
</feature>
<evidence type="ECO:0000256" key="5">
    <source>
        <dbReference type="ARBA" id="ARBA00023242"/>
    </source>
</evidence>
<dbReference type="Pfam" id="PF00097">
    <property type="entry name" value="zf-C3HC4"/>
    <property type="match status" value="1"/>
</dbReference>
<dbReference type="SMART" id="SM00343">
    <property type="entry name" value="ZnF_C2HC"/>
    <property type="match status" value="1"/>
</dbReference>
<feature type="region of interest" description="Disordered" evidence="7">
    <location>
        <begin position="362"/>
        <end position="393"/>
    </location>
</feature>
<evidence type="ECO:0008006" key="13">
    <source>
        <dbReference type="Google" id="ProtNLM"/>
    </source>
</evidence>
<evidence type="ECO:0000256" key="1">
    <source>
        <dbReference type="ARBA" id="ARBA00004123"/>
    </source>
</evidence>
<dbReference type="Gene3D" id="3.30.40.10">
    <property type="entry name" value="Zinc/RING finger domain, C3HC4 (zinc finger)"/>
    <property type="match status" value="1"/>
</dbReference>
<dbReference type="OrthoDB" id="106784at2759"/>
<sequence length="1004" mass="111814">MHDDCKISIVASGSIRHQRFSSLATIPPSRSSSPSSTLVSRSPSTIAQETFIRVFCSFVYKNFESVKIDGMSCSLGELKRLIAAKSSRSGTYHPKDDYDLIISNANTHEEYRDNSDLIPRNASVIVARRIRGIVDTLTPLSTQKPVVSSDDIVKDILLPAIFNQNQLTTGNSSSVVETNAIPLEKLTETTSNNGQAKEMTEDDLIKEIQMGSQARYVMPQPPYRTNLFVCHHCKQPGHIKSQCPSFSQTSNANSTGSTSNTSSTPGDNTQAGTSGPIRPSVPHSSHIVTRHAPYQMSYHPRGNRSHRGAGHPRGEPLPKKTTGIPRDRLIPISKHIPGALRDQTGASVVPRQMVELYMERLGKKEDTSAQTSRQNDDKSALPSYLSSNKSADEDLPPNDLLCPLCKRVYTDAVIAPCCSHSFCDSCIRTALIESPDHECPSCRTQHVAIDQINPNLFLRNHIKRWHESQNQSYYPQSTAPSSSVDQDSEATSINRSNSNETDEYDTAVLSTNSQPAISSAKAAPIIIKMQLKSQSPPLPVAANRPVDVPSESEKTVDSDPTVSSRKDFHTNDEIADSLPSSSMAENEKTEPETPLIQMTHSNTIYTSPTPATTMAPANPVVQHYYPAPPHHNIIYPHHVPPAAANGLYAMQPNYYPPPMGVRYPPAGIHPYQPYPPVQPVHHHHHPIPPPRPIVPSPHIPTNGYTMPGFHPHPTAPFTSTSTFIAHHQTATQPISTTLSENEFYTKQRYFQRMQGSPSRRRSRSSSYSSYSSSDSRSSSRSRHDRHRRSSRSRSRRRTKKSPSRDNRRQRRSSSYQSRRRPPPPPPADIKDKYSSSASKYRRSSPRPNRNYERRRSPRPPPTVQQSTQRTFVYMEESSHSSRDRRRSKSRSRGTDDRNNTSSSSSSKKEQQQQQQQPASQSSPAPTPTTTTPSIPTTLSSKIETVAEESSGKAQDESTKNGKKHKKHHKKHRHSSSKSKKRHRSKDKEKKTMIDSSSSVLEVQS</sequence>
<dbReference type="InterPro" id="IPR033489">
    <property type="entry name" value="RBBP6"/>
</dbReference>
<evidence type="ECO:0000256" key="4">
    <source>
        <dbReference type="ARBA" id="ARBA00022833"/>
    </source>
</evidence>
<evidence type="ECO:0000259" key="10">
    <source>
        <dbReference type="PROSITE" id="PS51282"/>
    </source>
</evidence>
<gene>
    <name evidence="11" type="ORF">EDS130_LOCUS14220</name>
</gene>
<comment type="caution">
    <text evidence="11">The sequence shown here is derived from an EMBL/GenBank/DDBJ whole genome shotgun (WGS) entry which is preliminary data.</text>
</comment>
<name>A0A814FW23_ADIRI</name>
<evidence type="ECO:0000256" key="2">
    <source>
        <dbReference type="ARBA" id="ARBA00022723"/>
    </source>
</evidence>
<keyword evidence="3 6" id="KW-0863">Zinc-finger</keyword>
<dbReference type="SUPFAM" id="SSF57850">
    <property type="entry name" value="RING/U-box"/>
    <property type="match status" value="1"/>
</dbReference>
<keyword evidence="4" id="KW-0862">Zinc</keyword>
<dbReference type="Gene3D" id="3.10.20.90">
    <property type="entry name" value="Phosphatidylinositol 3-kinase Catalytic Subunit, Chain A, domain 1"/>
    <property type="match status" value="1"/>
</dbReference>
<dbReference type="GO" id="GO:0003676">
    <property type="term" value="F:nucleic acid binding"/>
    <property type="evidence" value="ECO:0007669"/>
    <property type="project" value="InterPro"/>
</dbReference>
<dbReference type="PROSITE" id="PS51282">
    <property type="entry name" value="DWNN"/>
    <property type="match status" value="1"/>
</dbReference>
<keyword evidence="2" id="KW-0479">Metal-binding</keyword>
<proteinExistence type="predicted"/>
<feature type="compositionally biased region" description="Basic residues" evidence="7">
    <location>
        <begin position="960"/>
        <end position="984"/>
    </location>
</feature>
<dbReference type="SUPFAM" id="SSF57756">
    <property type="entry name" value="Retrovirus zinc finger-like domains"/>
    <property type="match status" value="1"/>
</dbReference>
<feature type="compositionally biased region" description="Basic and acidic residues" evidence="7">
    <location>
        <begin position="949"/>
        <end position="959"/>
    </location>
</feature>
<dbReference type="GO" id="GO:0008270">
    <property type="term" value="F:zinc ion binding"/>
    <property type="evidence" value="ECO:0007669"/>
    <property type="project" value="UniProtKB-KW"/>
</dbReference>
<feature type="domain" description="DWNN" evidence="10">
    <location>
        <begin position="54"/>
        <end position="130"/>
    </location>
</feature>
<feature type="compositionally biased region" description="Low complexity" evidence="7">
    <location>
        <begin position="764"/>
        <end position="778"/>
    </location>
</feature>
<accession>A0A814FW23</accession>
<dbReference type="InterPro" id="IPR018957">
    <property type="entry name" value="Znf_C3HC4_RING-type"/>
</dbReference>
<evidence type="ECO:0000313" key="12">
    <source>
        <dbReference type="Proteomes" id="UP000663852"/>
    </source>
</evidence>
<organism evidence="11 12">
    <name type="scientific">Adineta ricciae</name>
    <name type="common">Rotifer</name>
    <dbReference type="NCBI Taxonomy" id="249248"/>
    <lineage>
        <taxon>Eukaryota</taxon>
        <taxon>Metazoa</taxon>
        <taxon>Spiralia</taxon>
        <taxon>Gnathifera</taxon>
        <taxon>Rotifera</taxon>
        <taxon>Eurotatoria</taxon>
        <taxon>Bdelloidea</taxon>
        <taxon>Adinetida</taxon>
        <taxon>Adinetidae</taxon>
        <taxon>Adineta</taxon>
    </lineage>
</organism>
<dbReference type="InterPro" id="IPR036875">
    <property type="entry name" value="Znf_CCHC_sf"/>
</dbReference>
<dbReference type="InterPro" id="IPR001841">
    <property type="entry name" value="Znf_RING"/>
</dbReference>
<dbReference type="GO" id="GO:0006511">
    <property type="term" value="P:ubiquitin-dependent protein catabolic process"/>
    <property type="evidence" value="ECO:0007669"/>
    <property type="project" value="TreeGrafter"/>
</dbReference>
<feature type="region of interest" description="Disordered" evidence="7">
    <location>
        <begin position="536"/>
        <end position="592"/>
    </location>
</feature>
<dbReference type="PANTHER" id="PTHR15439">
    <property type="entry name" value="RETINOBLASTOMA-BINDING PROTEIN 6"/>
    <property type="match status" value="1"/>
</dbReference>
<dbReference type="InterPro" id="IPR014891">
    <property type="entry name" value="DWNN_domain"/>
</dbReference>
<feature type="compositionally biased region" description="Low complexity" evidence="7">
    <location>
        <begin position="247"/>
        <end position="264"/>
    </location>
</feature>
<feature type="domain" description="CCHC-type" evidence="9">
    <location>
        <begin position="230"/>
        <end position="245"/>
    </location>
</feature>
<dbReference type="InterPro" id="IPR001878">
    <property type="entry name" value="Znf_CCHC"/>
</dbReference>
<feature type="compositionally biased region" description="Low complexity" evidence="7">
    <location>
        <begin position="900"/>
        <end position="940"/>
    </location>
</feature>
<dbReference type="InterPro" id="IPR017907">
    <property type="entry name" value="Znf_RING_CS"/>
</dbReference>
<evidence type="ECO:0000259" key="9">
    <source>
        <dbReference type="PROSITE" id="PS50158"/>
    </source>
</evidence>
<dbReference type="GO" id="GO:0061630">
    <property type="term" value="F:ubiquitin protein ligase activity"/>
    <property type="evidence" value="ECO:0007669"/>
    <property type="project" value="InterPro"/>
</dbReference>
<feature type="region of interest" description="Disordered" evidence="7">
    <location>
        <begin position="750"/>
        <end position="1004"/>
    </location>
</feature>
<dbReference type="EMBL" id="CAJNOJ010000057">
    <property type="protein sequence ID" value="CAF0987650.1"/>
    <property type="molecule type" value="Genomic_DNA"/>
</dbReference>
<dbReference type="GO" id="GO:0005634">
    <property type="term" value="C:nucleus"/>
    <property type="evidence" value="ECO:0007669"/>
    <property type="project" value="UniProtKB-SubCell"/>
</dbReference>
<dbReference type="SMART" id="SM01180">
    <property type="entry name" value="DWNN"/>
    <property type="match status" value="1"/>
</dbReference>
<dbReference type="AlphaFoldDB" id="A0A814FW23"/>
<dbReference type="InterPro" id="IPR013083">
    <property type="entry name" value="Znf_RING/FYVE/PHD"/>
</dbReference>
<feature type="domain" description="RING-type" evidence="8">
    <location>
        <begin position="402"/>
        <end position="443"/>
    </location>
</feature>
<dbReference type="Pfam" id="PF00098">
    <property type="entry name" value="zf-CCHC"/>
    <property type="match status" value="1"/>
</dbReference>
<dbReference type="Proteomes" id="UP000663852">
    <property type="component" value="Unassembled WGS sequence"/>
</dbReference>
<evidence type="ECO:0000256" key="3">
    <source>
        <dbReference type="ARBA" id="ARBA00022771"/>
    </source>
</evidence>
<feature type="compositionally biased region" description="Basic residues" evidence="7">
    <location>
        <begin position="882"/>
        <end position="891"/>
    </location>
</feature>
<comment type="subcellular location">
    <subcellularLocation>
        <location evidence="1">Nucleus</location>
    </subcellularLocation>
</comment>
<protein>
    <recommendedName>
        <fullName evidence="13">E3 ubiquitin-protein ligase RBBP6</fullName>
    </recommendedName>
</protein>
<dbReference type="GO" id="GO:0016567">
    <property type="term" value="P:protein ubiquitination"/>
    <property type="evidence" value="ECO:0007669"/>
    <property type="project" value="InterPro"/>
</dbReference>
<keyword evidence="5" id="KW-0539">Nucleus</keyword>
<feature type="compositionally biased region" description="Basic residues" evidence="7">
    <location>
        <begin position="301"/>
        <end position="310"/>
    </location>
</feature>
<dbReference type="PROSITE" id="PS50158">
    <property type="entry name" value="ZF_CCHC"/>
    <property type="match status" value="1"/>
</dbReference>
<dbReference type="PANTHER" id="PTHR15439:SF0">
    <property type="entry name" value="CELL DIVISION CYCLE AND APOPTOSIS REGULATOR PROTEIN 1-RELATED"/>
    <property type="match status" value="1"/>
</dbReference>
<dbReference type="PROSITE" id="PS00518">
    <property type="entry name" value="ZF_RING_1"/>
    <property type="match status" value="1"/>
</dbReference>
<dbReference type="CDD" id="cd16620">
    <property type="entry name" value="vRING-HC-C4C4_RBBP6"/>
    <property type="match status" value="1"/>
</dbReference>
<reference evidence="11" key="1">
    <citation type="submission" date="2021-02" db="EMBL/GenBank/DDBJ databases">
        <authorList>
            <person name="Nowell W R."/>
        </authorList>
    </citation>
    <scope>NUCLEOTIDE SEQUENCE</scope>
</reference>